<dbReference type="PANTHER" id="PTHR42878">
    <property type="entry name" value="TWO-COMPONENT HISTIDINE KINASE"/>
    <property type="match status" value="1"/>
</dbReference>
<evidence type="ECO:0000256" key="4">
    <source>
        <dbReference type="ARBA" id="ARBA00022741"/>
    </source>
</evidence>
<dbReference type="GO" id="GO:0005524">
    <property type="term" value="F:ATP binding"/>
    <property type="evidence" value="ECO:0007669"/>
    <property type="project" value="UniProtKB-KW"/>
</dbReference>
<comment type="catalytic activity">
    <reaction evidence="1">
        <text>ATP + protein L-histidine = ADP + protein N-phospho-L-histidine.</text>
        <dbReference type="EC" id="2.7.13.3"/>
    </reaction>
</comment>
<dbReference type="SMART" id="SM00387">
    <property type="entry name" value="HATPase_c"/>
    <property type="match status" value="1"/>
</dbReference>
<evidence type="ECO:0000256" key="9">
    <source>
        <dbReference type="SAM" id="Phobius"/>
    </source>
</evidence>
<dbReference type="AlphaFoldDB" id="A0ABD5PK09"/>
<dbReference type="InterPro" id="IPR050351">
    <property type="entry name" value="BphY/WalK/GraS-like"/>
</dbReference>
<feature type="compositionally biased region" description="Basic and acidic residues" evidence="8">
    <location>
        <begin position="376"/>
        <end position="392"/>
    </location>
</feature>
<feature type="transmembrane region" description="Helical" evidence="9">
    <location>
        <begin position="116"/>
        <end position="134"/>
    </location>
</feature>
<reference evidence="11 12" key="1">
    <citation type="journal article" date="2019" name="Int. J. Syst. Evol. Microbiol.">
        <title>The Global Catalogue of Microorganisms (GCM) 10K type strain sequencing project: providing services to taxonomists for standard genome sequencing and annotation.</title>
        <authorList>
            <consortium name="The Broad Institute Genomics Platform"/>
            <consortium name="The Broad Institute Genome Sequencing Center for Infectious Disease"/>
            <person name="Wu L."/>
            <person name="Ma J."/>
        </authorList>
    </citation>
    <scope>NUCLEOTIDE SEQUENCE [LARGE SCALE GENOMIC DNA]</scope>
    <source>
        <strain evidence="11 12">WLHS5</strain>
    </source>
</reference>
<feature type="region of interest" description="Disordered" evidence="8">
    <location>
        <begin position="370"/>
        <end position="392"/>
    </location>
</feature>
<dbReference type="PROSITE" id="PS50109">
    <property type="entry name" value="HIS_KIN"/>
    <property type="match status" value="1"/>
</dbReference>
<dbReference type="Pfam" id="PF02518">
    <property type="entry name" value="HATPase_c"/>
    <property type="match status" value="1"/>
</dbReference>
<dbReference type="InterPro" id="IPR036890">
    <property type="entry name" value="HATPase_C_sf"/>
</dbReference>
<evidence type="ECO:0000256" key="7">
    <source>
        <dbReference type="ARBA" id="ARBA00023012"/>
    </source>
</evidence>
<dbReference type="SUPFAM" id="SSF55874">
    <property type="entry name" value="ATPase domain of HSP90 chaperone/DNA topoisomerase II/histidine kinase"/>
    <property type="match status" value="1"/>
</dbReference>
<name>A0ABD5PK09_9EURY</name>
<organism evidence="11 12">
    <name type="scientific">Halosolutus amylolyticus</name>
    <dbReference type="NCBI Taxonomy" id="2932267"/>
    <lineage>
        <taxon>Archaea</taxon>
        <taxon>Methanobacteriati</taxon>
        <taxon>Methanobacteriota</taxon>
        <taxon>Stenosarchaea group</taxon>
        <taxon>Halobacteria</taxon>
        <taxon>Halobacteriales</taxon>
        <taxon>Natrialbaceae</taxon>
        <taxon>Halosolutus</taxon>
    </lineage>
</organism>
<accession>A0ABD5PK09</accession>
<keyword evidence="3" id="KW-0808">Transferase</keyword>
<keyword evidence="9" id="KW-1133">Transmembrane helix</keyword>
<dbReference type="Proteomes" id="UP001595898">
    <property type="component" value="Unassembled WGS sequence"/>
</dbReference>
<evidence type="ECO:0000256" key="6">
    <source>
        <dbReference type="ARBA" id="ARBA00022840"/>
    </source>
</evidence>
<keyword evidence="7" id="KW-0902">Two-component regulatory system</keyword>
<evidence type="ECO:0000256" key="5">
    <source>
        <dbReference type="ARBA" id="ARBA00022777"/>
    </source>
</evidence>
<sequence>MAPFGPRGLVSGARIPESVSAFGAALVAVLLGEFWLFPVSDPGSGADGLFLVGVVTSVPFLVGITAGGYWLRTADLSPARYPRIAGWCLAGLIAFLVVNLGLIAAMPTETWLAVSWVRWAVAIGTGTGLLVGCIEARAIERALAAERAALRTEHLERQRDYLDYLNGLLRHEVLNTAAIINGYATLLLDEEPSLTDHGRQWASVIADESDELTTVIDDVRVLLQTTEGEYQLEPVDISQVLADEVRKLDHKWGPVDVEQSIPEAVFVRADGLVARVFGNLLSNAVEHNDAETPRVAIEVHPGPETVRIDVADNGPGIPEDALDSLFERGERRGSTHGLGLYLVDQLVTRYGGTIEVADTGPDGTRFAVELPAAEEPADRSPDDPEPADRSDA</sequence>
<evidence type="ECO:0000259" key="10">
    <source>
        <dbReference type="PROSITE" id="PS50109"/>
    </source>
</evidence>
<evidence type="ECO:0000256" key="3">
    <source>
        <dbReference type="ARBA" id="ARBA00022679"/>
    </source>
</evidence>
<comment type="caution">
    <text evidence="11">The sequence shown here is derived from an EMBL/GenBank/DDBJ whole genome shotgun (WGS) entry which is preliminary data.</text>
</comment>
<keyword evidence="12" id="KW-1185">Reference proteome</keyword>
<evidence type="ECO:0000256" key="8">
    <source>
        <dbReference type="SAM" id="MobiDB-lite"/>
    </source>
</evidence>
<dbReference type="RefSeq" id="WP_250139077.1">
    <property type="nucleotide sequence ID" value="NZ_JALIQP010000001.1"/>
</dbReference>
<dbReference type="GO" id="GO:0000160">
    <property type="term" value="P:phosphorelay signal transduction system"/>
    <property type="evidence" value="ECO:0007669"/>
    <property type="project" value="UniProtKB-KW"/>
</dbReference>
<dbReference type="EMBL" id="JBHSFA010000002">
    <property type="protein sequence ID" value="MFC4540921.1"/>
    <property type="molecule type" value="Genomic_DNA"/>
</dbReference>
<evidence type="ECO:0000313" key="11">
    <source>
        <dbReference type="EMBL" id="MFC4540921.1"/>
    </source>
</evidence>
<feature type="transmembrane region" description="Helical" evidence="9">
    <location>
        <begin position="84"/>
        <end position="104"/>
    </location>
</feature>
<keyword evidence="9" id="KW-0812">Transmembrane</keyword>
<keyword evidence="6" id="KW-0067">ATP-binding</keyword>
<dbReference type="PANTHER" id="PTHR42878:SF7">
    <property type="entry name" value="SENSOR HISTIDINE KINASE GLRK"/>
    <property type="match status" value="1"/>
</dbReference>
<keyword evidence="9" id="KW-0472">Membrane</keyword>
<feature type="domain" description="Histidine kinase" evidence="10">
    <location>
        <begin position="168"/>
        <end position="374"/>
    </location>
</feature>
<evidence type="ECO:0000256" key="1">
    <source>
        <dbReference type="ARBA" id="ARBA00000085"/>
    </source>
</evidence>
<dbReference type="GO" id="GO:0004673">
    <property type="term" value="F:protein histidine kinase activity"/>
    <property type="evidence" value="ECO:0007669"/>
    <property type="project" value="UniProtKB-EC"/>
</dbReference>
<dbReference type="PRINTS" id="PR00344">
    <property type="entry name" value="BCTRLSENSOR"/>
</dbReference>
<dbReference type="EC" id="2.7.13.3" evidence="2"/>
<feature type="transmembrane region" description="Helical" evidence="9">
    <location>
        <begin position="49"/>
        <end position="72"/>
    </location>
</feature>
<dbReference type="Gene3D" id="3.30.565.10">
    <property type="entry name" value="Histidine kinase-like ATPase, C-terminal domain"/>
    <property type="match status" value="1"/>
</dbReference>
<protein>
    <recommendedName>
        <fullName evidence="2">histidine kinase</fullName>
        <ecNumber evidence="2">2.7.13.3</ecNumber>
    </recommendedName>
</protein>
<dbReference type="InterPro" id="IPR003594">
    <property type="entry name" value="HATPase_dom"/>
</dbReference>
<feature type="transmembrane region" description="Helical" evidence="9">
    <location>
        <begin position="21"/>
        <end position="37"/>
    </location>
</feature>
<dbReference type="CDD" id="cd00075">
    <property type="entry name" value="HATPase"/>
    <property type="match status" value="1"/>
</dbReference>
<keyword evidence="5 11" id="KW-0418">Kinase</keyword>
<evidence type="ECO:0000313" key="12">
    <source>
        <dbReference type="Proteomes" id="UP001595898"/>
    </source>
</evidence>
<dbReference type="InterPro" id="IPR004358">
    <property type="entry name" value="Sig_transdc_His_kin-like_C"/>
</dbReference>
<dbReference type="InterPro" id="IPR005467">
    <property type="entry name" value="His_kinase_dom"/>
</dbReference>
<evidence type="ECO:0000256" key="2">
    <source>
        <dbReference type="ARBA" id="ARBA00012438"/>
    </source>
</evidence>
<keyword evidence="4" id="KW-0547">Nucleotide-binding</keyword>
<gene>
    <name evidence="11" type="ORF">ACFO5R_03130</name>
</gene>
<proteinExistence type="predicted"/>